<evidence type="ECO:0000256" key="1">
    <source>
        <dbReference type="SAM" id="Phobius"/>
    </source>
</evidence>
<dbReference type="KEGG" id="sedi:EBB79_05665"/>
<dbReference type="RefSeq" id="WP_127747986.1">
    <property type="nucleotide sequence ID" value="NZ_CP033219.1"/>
</dbReference>
<dbReference type="InterPro" id="IPR025291">
    <property type="entry name" value="DUF4153"/>
</dbReference>
<keyword evidence="1" id="KW-0472">Membrane</keyword>
<dbReference type="EMBL" id="CP033219">
    <property type="protein sequence ID" value="AZV77429.1"/>
    <property type="molecule type" value="Genomic_DNA"/>
</dbReference>
<sequence>MPSNTALQISQRRMLLACLGAGAGLVLWQLAENWDNPDLPPSLYLALLSFCGSYATLALALVGPVQARRALPGALLLALPFAGLVSLAGRRYDVALDVLEHPILVSVSMLLLVISTPFLSVSLQDRQSWRDYAALFETAWALTIRYLLAWVFVGLFWLLMFLSDTLLTLVDIDILDRVMDIEWLVSALTGGVLGLAMAVIYELRTSVSPFLLLRLLRLLVVPVVVVVAIFLTAIPMRGISQVFGDFSAAATLMSVAMVMITLVAVVLERDDARMRKSFTITQATRLMVLLLPLVTGLAAWSIWLRVSDYGWTPDRVLAACVGGVLVAYGMLYALAVLRGTLWAAYIRRSNVALAMGMIAISMALLSPVLNVDRISANSQLSRYLDGRLALEELPLWDMQHEWGQAGQAAIVALENSPKGQSLDLIERLVKLRATDNRWVFARDLQQDDPEAVMAQIVDQTQVRPVGQMLTVEDLEGLTMSDLTPWLKGCQISQSEDRTGCILILDQFDPTEARQGLLIYASPRRNRTATTHHLVMDSQKGTRMGPTTVLNGDHLTKAAFGSILNGDFTVGLSSYRTLHVGGVEIMPLP</sequence>
<proteinExistence type="predicted"/>
<dbReference type="AlphaFoldDB" id="A0A3T0N0B0"/>
<reference evidence="2 3" key="1">
    <citation type="submission" date="2018-10" db="EMBL/GenBank/DDBJ databases">
        <title>Parasedimentitalea marina sp. nov., a psychrophilic bacterium isolated from deep seawater of the New Britain Trench.</title>
        <authorList>
            <person name="Cao J."/>
        </authorList>
    </citation>
    <scope>NUCLEOTIDE SEQUENCE [LARGE SCALE GENOMIC DNA]</scope>
    <source>
        <strain evidence="2 3">W43</strain>
    </source>
</reference>
<keyword evidence="1" id="KW-0812">Transmembrane</keyword>
<evidence type="ECO:0000313" key="3">
    <source>
        <dbReference type="Proteomes" id="UP000283063"/>
    </source>
</evidence>
<keyword evidence="3" id="KW-1185">Reference proteome</keyword>
<feature type="transmembrane region" description="Helical" evidence="1">
    <location>
        <begin position="349"/>
        <end position="369"/>
    </location>
</feature>
<feature type="transmembrane region" description="Helical" evidence="1">
    <location>
        <begin position="286"/>
        <end position="304"/>
    </location>
</feature>
<dbReference type="Pfam" id="PF13687">
    <property type="entry name" value="DUF4153"/>
    <property type="match status" value="1"/>
</dbReference>
<protein>
    <submittedName>
        <fullName evidence="2">DUF4153 domain-containing protein</fullName>
    </submittedName>
</protein>
<keyword evidence="1" id="KW-1133">Transmembrane helix</keyword>
<feature type="transmembrane region" description="Helical" evidence="1">
    <location>
        <begin position="70"/>
        <end position="89"/>
    </location>
</feature>
<feature type="transmembrane region" description="Helical" evidence="1">
    <location>
        <begin position="215"/>
        <end position="234"/>
    </location>
</feature>
<feature type="transmembrane region" description="Helical" evidence="1">
    <location>
        <begin position="183"/>
        <end position="203"/>
    </location>
</feature>
<feature type="transmembrane region" description="Helical" evidence="1">
    <location>
        <begin position="144"/>
        <end position="163"/>
    </location>
</feature>
<evidence type="ECO:0000313" key="2">
    <source>
        <dbReference type="EMBL" id="AZV77429.1"/>
    </source>
</evidence>
<feature type="transmembrane region" description="Helical" evidence="1">
    <location>
        <begin position="316"/>
        <end position="337"/>
    </location>
</feature>
<feature type="transmembrane region" description="Helical" evidence="1">
    <location>
        <begin position="246"/>
        <end position="266"/>
    </location>
</feature>
<gene>
    <name evidence="2" type="ORF">EBB79_05665</name>
</gene>
<feature type="transmembrane region" description="Helical" evidence="1">
    <location>
        <begin position="43"/>
        <end position="63"/>
    </location>
</feature>
<name>A0A3T0N0B0_9RHOB</name>
<accession>A0A3T0N0B0</accession>
<dbReference type="OrthoDB" id="7402611at2"/>
<organism evidence="2 3">
    <name type="scientific">Parasedimentitalea marina</name>
    <dbReference type="NCBI Taxonomy" id="2483033"/>
    <lineage>
        <taxon>Bacteria</taxon>
        <taxon>Pseudomonadati</taxon>
        <taxon>Pseudomonadota</taxon>
        <taxon>Alphaproteobacteria</taxon>
        <taxon>Rhodobacterales</taxon>
        <taxon>Paracoccaceae</taxon>
        <taxon>Parasedimentitalea</taxon>
    </lineage>
</organism>
<feature type="transmembrane region" description="Helical" evidence="1">
    <location>
        <begin position="101"/>
        <end position="123"/>
    </location>
</feature>
<dbReference type="Proteomes" id="UP000283063">
    <property type="component" value="Chromosome"/>
</dbReference>